<keyword evidence="2" id="KW-0808">Transferase</keyword>
<dbReference type="InterPro" id="IPR018490">
    <property type="entry name" value="cNMP-bd_dom_sf"/>
</dbReference>
<dbReference type="SUPFAM" id="SSF51206">
    <property type="entry name" value="cAMP-binding domain-like"/>
    <property type="match status" value="1"/>
</dbReference>
<accession>A0A1G6X1B3</accession>
<dbReference type="RefSeq" id="WP_090146373.1">
    <property type="nucleotide sequence ID" value="NZ_FNAN01000002.1"/>
</dbReference>
<reference evidence="3" key="1">
    <citation type="submission" date="2016-10" db="EMBL/GenBank/DDBJ databases">
        <authorList>
            <person name="Varghese N."/>
            <person name="Submissions S."/>
        </authorList>
    </citation>
    <scope>NUCLEOTIDE SEQUENCE [LARGE SCALE GENOMIC DNA]</scope>
    <source>
        <strain evidence="3">DSM 25329</strain>
    </source>
</reference>
<dbReference type="EMBL" id="FNAN01000002">
    <property type="protein sequence ID" value="SDD71197.1"/>
    <property type="molecule type" value="Genomic_DNA"/>
</dbReference>
<dbReference type="CDD" id="cd00038">
    <property type="entry name" value="CAP_ED"/>
    <property type="match status" value="1"/>
</dbReference>
<sequence>MPQRLISILQLTHAIPHADQETILNAFTMRQFREGDVLFKGGKICQEMFFVLNGVLRIMVTNEKGNEVTHYFLKENQFCTILNSFNDHVTAHESICAACNVQVLSITKADLWTLYTRVPYLKAIIDTITNQTLLEKIQIRNAYLGQDSAMRYRQFLSRQADIATRVPLSDVASYLGITPQSLSRIRKNLR</sequence>
<dbReference type="GO" id="GO:0016301">
    <property type="term" value="F:kinase activity"/>
    <property type="evidence" value="ECO:0007669"/>
    <property type="project" value="UniProtKB-KW"/>
</dbReference>
<feature type="domain" description="Cyclic nucleotide-binding" evidence="1">
    <location>
        <begin position="11"/>
        <end position="78"/>
    </location>
</feature>
<dbReference type="OrthoDB" id="758145at2"/>
<evidence type="ECO:0000313" key="2">
    <source>
        <dbReference type="EMBL" id="SDD71197.1"/>
    </source>
</evidence>
<proteinExistence type="predicted"/>
<gene>
    <name evidence="2" type="ORF">SAMN04487996_10225</name>
</gene>
<name>A0A1G6X1B3_9BACT</name>
<keyword evidence="2" id="KW-0418">Kinase</keyword>
<dbReference type="InterPro" id="IPR000595">
    <property type="entry name" value="cNMP-bd_dom"/>
</dbReference>
<keyword evidence="3" id="KW-1185">Reference proteome</keyword>
<dbReference type="Gene3D" id="2.60.120.10">
    <property type="entry name" value="Jelly Rolls"/>
    <property type="match status" value="1"/>
</dbReference>
<evidence type="ECO:0000313" key="3">
    <source>
        <dbReference type="Proteomes" id="UP000198748"/>
    </source>
</evidence>
<dbReference type="Pfam" id="PF00027">
    <property type="entry name" value="cNMP_binding"/>
    <property type="match status" value="1"/>
</dbReference>
<evidence type="ECO:0000259" key="1">
    <source>
        <dbReference type="PROSITE" id="PS50042"/>
    </source>
</evidence>
<dbReference type="AlphaFoldDB" id="A0A1G6X1B3"/>
<dbReference type="STRING" id="659014.SAMN04487996_10225"/>
<dbReference type="Proteomes" id="UP000198748">
    <property type="component" value="Unassembled WGS sequence"/>
</dbReference>
<protein>
    <submittedName>
        <fullName evidence="2">cAMP-binding domain of CRP or a regulatory subunit of cAMP-dependent protein kinases</fullName>
    </submittedName>
</protein>
<dbReference type="PROSITE" id="PS50042">
    <property type="entry name" value="CNMP_BINDING_3"/>
    <property type="match status" value="1"/>
</dbReference>
<dbReference type="InterPro" id="IPR014710">
    <property type="entry name" value="RmlC-like_jellyroll"/>
</dbReference>
<organism evidence="2 3">
    <name type="scientific">Dyadobacter soli</name>
    <dbReference type="NCBI Taxonomy" id="659014"/>
    <lineage>
        <taxon>Bacteria</taxon>
        <taxon>Pseudomonadati</taxon>
        <taxon>Bacteroidota</taxon>
        <taxon>Cytophagia</taxon>
        <taxon>Cytophagales</taxon>
        <taxon>Spirosomataceae</taxon>
        <taxon>Dyadobacter</taxon>
    </lineage>
</organism>